<gene>
    <name evidence="2" type="ORF">PT974_02185</name>
</gene>
<evidence type="ECO:0000313" key="2">
    <source>
        <dbReference type="EMBL" id="KAK5996840.1"/>
    </source>
</evidence>
<dbReference type="Proteomes" id="UP001338125">
    <property type="component" value="Unassembled WGS sequence"/>
</dbReference>
<organism evidence="2 3">
    <name type="scientific">Cladobotryum mycophilum</name>
    <dbReference type="NCBI Taxonomy" id="491253"/>
    <lineage>
        <taxon>Eukaryota</taxon>
        <taxon>Fungi</taxon>
        <taxon>Dikarya</taxon>
        <taxon>Ascomycota</taxon>
        <taxon>Pezizomycotina</taxon>
        <taxon>Sordariomycetes</taxon>
        <taxon>Hypocreomycetidae</taxon>
        <taxon>Hypocreales</taxon>
        <taxon>Hypocreaceae</taxon>
        <taxon>Cladobotryum</taxon>
    </lineage>
</organism>
<dbReference type="InterPro" id="IPR016040">
    <property type="entry name" value="NAD(P)-bd_dom"/>
</dbReference>
<dbReference type="PANTHER" id="PTHR43162">
    <property type="match status" value="1"/>
</dbReference>
<evidence type="ECO:0000259" key="1">
    <source>
        <dbReference type="Pfam" id="PF13460"/>
    </source>
</evidence>
<dbReference type="Pfam" id="PF13460">
    <property type="entry name" value="NAD_binding_10"/>
    <property type="match status" value="1"/>
</dbReference>
<sequence>MRVTIAPASPKTGAATIRALLANAPPSLEIHALYRNAANAPAEFMSRANFRALQGDVTDPSTLDLTGSDAVLAITPPAYDSGDPLKFAEIVSKNIKDAIERSATVKRLVLLSSGGAQFNHGVGEIRTNNIAETVLAATNVRELVFVRCTFFMENWTASLETLQTPEPFFFSTITPLDWKVPMVATRDIGLALAAELIKQPESGDSSGPFIFDLHGPQEYSSLDVQAAFSSALGKKVELRAVERDGLHGYFAQVFPPAHVDLWVEMSLSFLPGGILAPDKNDYDNKPIVHGRTELLEAIKDGLAGL</sequence>
<feature type="domain" description="NAD(P)-binding" evidence="1">
    <location>
        <begin position="9"/>
        <end position="134"/>
    </location>
</feature>
<dbReference type="SUPFAM" id="SSF51735">
    <property type="entry name" value="NAD(P)-binding Rossmann-fold domains"/>
    <property type="match status" value="1"/>
</dbReference>
<comment type="caution">
    <text evidence="2">The sequence shown here is derived from an EMBL/GenBank/DDBJ whole genome shotgun (WGS) entry which is preliminary data.</text>
</comment>
<dbReference type="InterPro" id="IPR051604">
    <property type="entry name" value="Ergot_Alk_Oxidoreductase"/>
</dbReference>
<name>A0ABR0SYK9_9HYPO</name>
<proteinExistence type="predicted"/>
<dbReference type="InterPro" id="IPR036291">
    <property type="entry name" value="NAD(P)-bd_dom_sf"/>
</dbReference>
<keyword evidence="3" id="KW-1185">Reference proteome</keyword>
<dbReference type="Gene3D" id="3.90.25.10">
    <property type="entry name" value="UDP-galactose 4-epimerase, domain 1"/>
    <property type="match status" value="1"/>
</dbReference>
<reference evidence="2 3" key="1">
    <citation type="submission" date="2024-01" db="EMBL/GenBank/DDBJ databases">
        <title>Complete genome of Cladobotryum mycophilum ATHUM6906.</title>
        <authorList>
            <person name="Christinaki A.C."/>
            <person name="Myridakis A.I."/>
            <person name="Kouvelis V.N."/>
        </authorList>
    </citation>
    <scope>NUCLEOTIDE SEQUENCE [LARGE SCALE GENOMIC DNA]</scope>
    <source>
        <strain evidence="2 3">ATHUM6906</strain>
    </source>
</reference>
<accession>A0ABR0SYK9</accession>
<dbReference type="Gene3D" id="3.40.50.720">
    <property type="entry name" value="NAD(P)-binding Rossmann-like Domain"/>
    <property type="match status" value="1"/>
</dbReference>
<dbReference type="PANTHER" id="PTHR43162:SF1">
    <property type="entry name" value="PRESTALK A DIFFERENTIATION PROTEIN A"/>
    <property type="match status" value="1"/>
</dbReference>
<evidence type="ECO:0000313" key="3">
    <source>
        <dbReference type="Proteomes" id="UP001338125"/>
    </source>
</evidence>
<protein>
    <recommendedName>
        <fullName evidence="1">NAD(P)-binding domain-containing protein</fullName>
    </recommendedName>
</protein>
<dbReference type="EMBL" id="JAVFKD010000002">
    <property type="protein sequence ID" value="KAK5996840.1"/>
    <property type="molecule type" value="Genomic_DNA"/>
</dbReference>